<keyword evidence="3" id="KW-1003">Cell membrane</keyword>
<dbReference type="GO" id="GO:0022857">
    <property type="term" value="F:transmembrane transporter activity"/>
    <property type="evidence" value="ECO:0007669"/>
    <property type="project" value="InterPro"/>
</dbReference>
<feature type="transmembrane region" description="Helical" evidence="7">
    <location>
        <begin position="321"/>
        <end position="343"/>
    </location>
</feature>
<dbReference type="Pfam" id="PF07690">
    <property type="entry name" value="MFS_1"/>
    <property type="match status" value="2"/>
</dbReference>
<name>A0A7K1GMH6_9FLAO</name>
<accession>A0A7K1GMH6</accession>
<dbReference type="RefSeq" id="WP_155035930.1">
    <property type="nucleotide sequence ID" value="NZ_JBHTIG010000053.1"/>
</dbReference>
<dbReference type="GO" id="GO:0005886">
    <property type="term" value="C:plasma membrane"/>
    <property type="evidence" value="ECO:0007669"/>
    <property type="project" value="UniProtKB-SubCell"/>
</dbReference>
<feature type="transmembrane region" description="Helical" evidence="7">
    <location>
        <begin position="173"/>
        <end position="191"/>
    </location>
</feature>
<keyword evidence="2" id="KW-0813">Transport</keyword>
<evidence type="ECO:0000256" key="4">
    <source>
        <dbReference type="ARBA" id="ARBA00022692"/>
    </source>
</evidence>
<dbReference type="CDD" id="cd17325">
    <property type="entry name" value="MFS_MdtG_SLC18_like"/>
    <property type="match status" value="1"/>
</dbReference>
<keyword evidence="6 7" id="KW-0472">Membrane</keyword>
<feature type="domain" description="Major facilitator superfamily (MFS) profile" evidence="8">
    <location>
        <begin position="14"/>
        <end position="409"/>
    </location>
</feature>
<evidence type="ECO:0000256" key="3">
    <source>
        <dbReference type="ARBA" id="ARBA00022475"/>
    </source>
</evidence>
<dbReference type="Proteomes" id="UP000488936">
    <property type="component" value="Unassembled WGS sequence"/>
</dbReference>
<dbReference type="PANTHER" id="PTHR23517:SF3">
    <property type="entry name" value="INTEGRAL MEMBRANE TRANSPORT PROTEIN"/>
    <property type="match status" value="1"/>
</dbReference>
<keyword evidence="5 7" id="KW-1133">Transmembrane helix</keyword>
<dbReference type="InterPro" id="IPR005829">
    <property type="entry name" value="Sugar_transporter_CS"/>
</dbReference>
<feature type="transmembrane region" description="Helical" evidence="7">
    <location>
        <begin position="295"/>
        <end position="315"/>
    </location>
</feature>
<feature type="transmembrane region" description="Helical" evidence="7">
    <location>
        <begin position="51"/>
        <end position="70"/>
    </location>
</feature>
<evidence type="ECO:0000256" key="7">
    <source>
        <dbReference type="SAM" id="Phobius"/>
    </source>
</evidence>
<keyword evidence="10" id="KW-1185">Reference proteome</keyword>
<dbReference type="InterPro" id="IPR011701">
    <property type="entry name" value="MFS"/>
</dbReference>
<feature type="transmembrane region" description="Helical" evidence="7">
    <location>
        <begin position="12"/>
        <end position="31"/>
    </location>
</feature>
<keyword evidence="4 7" id="KW-0812">Transmembrane</keyword>
<reference evidence="9 10" key="1">
    <citation type="journal article" date="2006" name="Int. J. Syst. Evol. Microbiol.">
        <title>Myroides pelagicus sp. nov., isolated from seawater in Thailand.</title>
        <authorList>
            <person name="Yoon J."/>
            <person name="Maneerat S."/>
            <person name="Kawai F."/>
            <person name="Yokota A."/>
        </authorList>
    </citation>
    <scope>NUCLEOTIDE SEQUENCE [LARGE SCALE GENOMIC DNA]</scope>
    <source>
        <strain evidence="9 10">SM1T</strain>
    </source>
</reference>
<dbReference type="InterPro" id="IPR036259">
    <property type="entry name" value="MFS_trans_sf"/>
</dbReference>
<proteinExistence type="predicted"/>
<feature type="transmembrane region" description="Helical" evidence="7">
    <location>
        <begin position="146"/>
        <end position="167"/>
    </location>
</feature>
<dbReference type="Gene3D" id="1.20.1250.20">
    <property type="entry name" value="MFS general substrate transporter like domains"/>
    <property type="match status" value="2"/>
</dbReference>
<dbReference type="OrthoDB" id="9800416at2"/>
<feature type="transmembrane region" description="Helical" evidence="7">
    <location>
        <begin position="105"/>
        <end position="125"/>
    </location>
</feature>
<feature type="transmembrane region" description="Helical" evidence="7">
    <location>
        <begin position="364"/>
        <end position="381"/>
    </location>
</feature>
<evidence type="ECO:0000256" key="5">
    <source>
        <dbReference type="ARBA" id="ARBA00022989"/>
    </source>
</evidence>
<protein>
    <submittedName>
        <fullName evidence="9">MFS transporter</fullName>
    </submittedName>
</protein>
<dbReference type="InterPro" id="IPR020846">
    <property type="entry name" value="MFS_dom"/>
</dbReference>
<dbReference type="SUPFAM" id="SSF103473">
    <property type="entry name" value="MFS general substrate transporter"/>
    <property type="match status" value="1"/>
</dbReference>
<sequence>MKQIALGLKENWQQFALLILVNMLVGGMVGLERTVVPLVGTQEFNIQSDLVIFSFIIAFGVVKAFTNLISGVLADKYTRKKVLIAGWIVGLPVPFLLAFAPTWNWILLANILLGMSQGLAWSMTVNMKIDLVGKKSRGLAMGLNEAAGYGAVGLTALLTGYLAANYGLRPQPFYVGIVYTIAGLLLSIFVIKDTRAYTSLEATQSNSDLTEDKPSLWWVFKQTSYKDKNLFSISQAGLINNLNDGMSWGVFPLFFLSLNVSLEGIGWIKAIYPIVWGAGQIITGPLADKIGRKPLIVWGMFVQVFGHIIIGSQWLEPLTAGLIGSILLGLGTAMVYPALLAGVSDVANPLWRASSLGVYRFWRDMGYAIGALMAGIVANALSLTWAIHLAGLITFISGIIVWVNMSETKNLPTK</sequence>
<feature type="transmembrane region" description="Helical" evidence="7">
    <location>
        <begin position="387"/>
        <end position="405"/>
    </location>
</feature>
<dbReference type="InterPro" id="IPR050171">
    <property type="entry name" value="MFS_Transporters"/>
</dbReference>
<evidence type="ECO:0000313" key="9">
    <source>
        <dbReference type="EMBL" id="MTH29940.1"/>
    </source>
</evidence>
<evidence type="ECO:0000256" key="1">
    <source>
        <dbReference type="ARBA" id="ARBA00004651"/>
    </source>
</evidence>
<organism evidence="9 10">
    <name type="scientific">Myroides pelagicus</name>
    <dbReference type="NCBI Taxonomy" id="270914"/>
    <lineage>
        <taxon>Bacteria</taxon>
        <taxon>Pseudomonadati</taxon>
        <taxon>Bacteroidota</taxon>
        <taxon>Flavobacteriia</taxon>
        <taxon>Flavobacteriales</taxon>
        <taxon>Flavobacteriaceae</taxon>
        <taxon>Myroides</taxon>
    </lineage>
</organism>
<evidence type="ECO:0000256" key="6">
    <source>
        <dbReference type="ARBA" id="ARBA00023136"/>
    </source>
</evidence>
<evidence type="ECO:0000313" key="10">
    <source>
        <dbReference type="Proteomes" id="UP000488936"/>
    </source>
</evidence>
<dbReference type="PANTHER" id="PTHR23517">
    <property type="entry name" value="RESISTANCE PROTEIN MDTM, PUTATIVE-RELATED-RELATED"/>
    <property type="match status" value="1"/>
</dbReference>
<comment type="subcellular location">
    <subcellularLocation>
        <location evidence="1">Cell membrane</location>
        <topology evidence="1">Multi-pass membrane protein</topology>
    </subcellularLocation>
</comment>
<evidence type="ECO:0000256" key="2">
    <source>
        <dbReference type="ARBA" id="ARBA00022448"/>
    </source>
</evidence>
<dbReference type="PROSITE" id="PS00216">
    <property type="entry name" value="SUGAR_TRANSPORT_1"/>
    <property type="match status" value="1"/>
</dbReference>
<gene>
    <name evidence="9" type="ORF">GJV77_08430</name>
</gene>
<feature type="transmembrane region" description="Helical" evidence="7">
    <location>
        <begin position="82"/>
        <end position="99"/>
    </location>
</feature>
<evidence type="ECO:0000259" key="8">
    <source>
        <dbReference type="PROSITE" id="PS50850"/>
    </source>
</evidence>
<dbReference type="PROSITE" id="PS50850">
    <property type="entry name" value="MFS"/>
    <property type="match status" value="1"/>
</dbReference>
<comment type="caution">
    <text evidence="9">The sequence shown here is derived from an EMBL/GenBank/DDBJ whole genome shotgun (WGS) entry which is preliminary data.</text>
</comment>
<dbReference type="EMBL" id="WMJY01000016">
    <property type="protein sequence ID" value="MTH29940.1"/>
    <property type="molecule type" value="Genomic_DNA"/>
</dbReference>
<dbReference type="AlphaFoldDB" id="A0A7K1GMH6"/>